<name>A0A226DYU5_FOLCA</name>
<evidence type="ECO:0000259" key="5">
    <source>
        <dbReference type="PROSITE" id="PS50280"/>
    </source>
</evidence>
<organism evidence="6 7">
    <name type="scientific">Folsomia candida</name>
    <name type="common">Springtail</name>
    <dbReference type="NCBI Taxonomy" id="158441"/>
    <lineage>
        <taxon>Eukaryota</taxon>
        <taxon>Metazoa</taxon>
        <taxon>Ecdysozoa</taxon>
        <taxon>Arthropoda</taxon>
        <taxon>Hexapoda</taxon>
        <taxon>Collembola</taxon>
        <taxon>Entomobryomorpha</taxon>
        <taxon>Isotomoidea</taxon>
        <taxon>Isotomidae</taxon>
        <taxon>Proisotominae</taxon>
        <taxon>Folsomia</taxon>
    </lineage>
</organism>
<dbReference type="PROSITE" id="PS50280">
    <property type="entry name" value="SET"/>
    <property type="match status" value="1"/>
</dbReference>
<dbReference type="InterPro" id="IPR046341">
    <property type="entry name" value="SET_dom_sf"/>
</dbReference>
<evidence type="ECO:0000256" key="1">
    <source>
        <dbReference type="ARBA" id="ARBA00022603"/>
    </source>
</evidence>
<dbReference type="GO" id="GO:0045814">
    <property type="term" value="P:negative regulation of gene expression, epigenetic"/>
    <property type="evidence" value="ECO:0007669"/>
    <property type="project" value="TreeGrafter"/>
</dbReference>
<keyword evidence="3" id="KW-0949">S-adenosyl-L-methionine</keyword>
<protein>
    <submittedName>
        <fullName evidence="6">SET and MYND domain-containing protein 5</fullName>
    </submittedName>
</protein>
<dbReference type="Pfam" id="PF00856">
    <property type="entry name" value="SET"/>
    <property type="match status" value="1"/>
</dbReference>
<accession>A0A226DYU5</accession>
<dbReference type="STRING" id="158441.A0A226DYU5"/>
<dbReference type="Gene3D" id="2.170.270.10">
    <property type="entry name" value="SET domain"/>
    <property type="match status" value="1"/>
</dbReference>
<comment type="caution">
    <text evidence="6">The sequence shown here is derived from an EMBL/GenBank/DDBJ whole genome shotgun (WGS) entry which is preliminary data.</text>
</comment>
<evidence type="ECO:0000256" key="3">
    <source>
        <dbReference type="ARBA" id="ARBA00022691"/>
    </source>
</evidence>
<dbReference type="OMA" id="LNGQERS"/>
<evidence type="ECO:0000313" key="6">
    <source>
        <dbReference type="EMBL" id="OXA50198.1"/>
    </source>
</evidence>
<evidence type="ECO:0000313" key="7">
    <source>
        <dbReference type="Proteomes" id="UP000198287"/>
    </source>
</evidence>
<dbReference type="EMBL" id="LNIX01000009">
    <property type="protein sequence ID" value="OXA50198.1"/>
    <property type="molecule type" value="Genomic_DNA"/>
</dbReference>
<keyword evidence="2" id="KW-0808">Transferase</keyword>
<gene>
    <name evidence="6" type="ORF">Fcan01_14769</name>
</gene>
<dbReference type="PANTHER" id="PTHR46402">
    <property type="entry name" value="SET AND MYND DOMAIN-CONTAINING PROTEIN 5"/>
    <property type="match status" value="1"/>
</dbReference>
<dbReference type="Proteomes" id="UP000198287">
    <property type="component" value="Unassembled WGS sequence"/>
</dbReference>
<dbReference type="OrthoDB" id="438641at2759"/>
<evidence type="ECO:0000256" key="2">
    <source>
        <dbReference type="ARBA" id="ARBA00022679"/>
    </source>
</evidence>
<dbReference type="PANTHER" id="PTHR46402:SF2">
    <property type="entry name" value="HISTONE-LYSINE N-TRIMETHYLTRANSFERASE SMYD5"/>
    <property type="match status" value="1"/>
</dbReference>
<keyword evidence="7" id="KW-1185">Reference proteome</keyword>
<evidence type="ECO:0000256" key="4">
    <source>
        <dbReference type="SAM" id="MobiDB-lite"/>
    </source>
</evidence>
<sequence>MYCSAQCKEKAFNEYHQILCFHAENPPENVSRLDDFWRSMHYPPETSNIMLLVRLLVKLHLDSDKSLLQRIGNFCQASANEDEELAHKVLGDEYSLQVTTLRQLVISIVNFPNIQQWLTPEGFLKLFVLIGRNSQGVGTSPFATYVENVEKQELPVDEKKAVLDTIDHIYEVMDSVIGHFMDNEGVALYPLQSWVNHSCVPNCEVKFPEKNHRVGLIALEDIAIGEEIKISYLDLADLSRSRYSRNKYLKEHYLFSCDCPKCLEQMDDEDGTTDSNEEMSDDEDEDGNEMSE</sequence>
<proteinExistence type="predicted"/>
<keyword evidence="1" id="KW-0489">Methyltransferase</keyword>
<feature type="domain" description="SET" evidence="5">
    <location>
        <begin position="112"/>
        <end position="233"/>
    </location>
</feature>
<dbReference type="GO" id="GO:0032259">
    <property type="term" value="P:methylation"/>
    <property type="evidence" value="ECO:0007669"/>
    <property type="project" value="UniProtKB-KW"/>
</dbReference>
<dbReference type="InterPro" id="IPR001214">
    <property type="entry name" value="SET_dom"/>
</dbReference>
<dbReference type="AlphaFoldDB" id="A0A226DYU5"/>
<feature type="region of interest" description="Disordered" evidence="4">
    <location>
        <begin position="266"/>
        <end position="292"/>
    </location>
</feature>
<dbReference type="GO" id="GO:0042799">
    <property type="term" value="F:histone H4K20 methyltransferase activity"/>
    <property type="evidence" value="ECO:0007669"/>
    <property type="project" value="TreeGrafter"/>
</dbReference>
<dbReference type="SUPFAM" id="SSF82199">
    <property type="entry name" value="SET domain"/>
    <property type="match status" value="1"/>
</dbReference>
<reference evidence="6 7" key="1">
    <citation type="submission" date="2015-12" db="EMBL/GenBank/DDBJ databases">
        <title>The genome of Folsomia candida.</title>
        <authorList>
            <person name="Faddeeva A."/>
            <person name="Derks M.F."/>
            <person name="Anvar Y."/>
            <person name="Smit S."/>
            <person name="Van Straalen N."/>
            <person name="Roelofs D."/>
        </authorList>
    </citation>
    <scope>NUCLEOTIDE SEQUENCE [LARGE SCALE GENOMIC DNA]</scope>
    <source>
        <strain evidence="6 7">VU population</strain>
        <tissue evidence="6">Whole body</tissue>
    </source>
</reference>